<proteinExistence type="predicted"/>
<gene>
    <name evidence="3" type="primary">Mrps18a</name>
    <name evidence="3" type="ORF">G6Z78_0001453</name>
</gene>
<evidence type="ECO:0000256" key="1">
    <source>
        <dbReference type="ARBA" id="ARBA00022980"/>
    </source>
</evidence>
<dbReference type="GO" id="GO:0003735">
    <property type="term" value="F:structural constituent of ribosome"/>
    <property type="evidence" value="ECO:0007669"/>
    <property type="project" value="InterPro"/>
</dbReference>
<keyword evidence="1" id="KW-0689">Ribosomal protein</keyword>
<accession>A0A836JG24</accession>
<feature type="non-terminal residue" evidence="3">
    <location>
        <position position="161"/>
    </location>
</feature>
<evidence type="ECO:0000313" key="3">
    <source>
        <dbReference type="EMBL" id="KAG5319023.1"/>
    </source>
</evidence>
<dbReference type="Gene3D" id="4.10.640.10">
    <property type="entry name" value="Ribosomal protein S18"/>
    <property type="match status" value="1"/>
</dbReference>
<reference evidence="3" key="1">
    <citation type="submission" date="2020-02" db="EMBL/GenBank/DDBJ databases">
        <title>Relaxed selection underlies rapid genomic changes in the transitions from sociality to social parasitism in ants.</title>
        <authorList>
            <person name="Bi X."/>
        </authorList>
    </citation>
    <scope>NUCLEOTIDE SEQUENCE</scope>
    <source>
        <strain evidence="3">BGI-DK2014c</strain>
        <tissue evidence="3">Whole body</tissue>
    </source>
</reference>
<dbReference type="GO" id="GO:0005763">
    <property type="term" value="C:mitochondrial small ribosomal subunit"/>
    <property type="evidence" value="ECO:0007669"/>
    <property type="project" value="TreeGrafter"/>
</dbReference>
<organism evidence="3 4">
    <name type="scientific">Pseudoatta argentina</name>
    <dbReference type="NCBI Taxonomy" id="621737"/>
    <lineage>
        <taxon>Eukaryota</taxon>
        <taxon>Metazoa</taxon>
        <taxon>Ecdysozoa</taxon>
        <taxon>Arthropoda</taxon>
        <taxon>Hexapoda</taxon>
        <taxon>Insecta</taxon>
        <taxon>Pterygota</taxon>
        <taxon>Neoptera</taxon>
        <taxon>Endopterygota</taxon>
        <taxon>Hymenoptera</taxon>
        <taxon>Apocrita</taxon>
        <taxon>Aculeata</taxon>
        <taxon>Formicoidea</taxon>
        <taxon>Formicidae</taxon>
        <taxon>Myrmicinae</taxon>
        <taxon>Pseudoatta</taxon>
    </lineage>
</organism>
<dbReference type="EMBL" id="JAANIA010001757">
    <property type="protein sequence ID" value="KAG5319023.1"/>
    <property type="molecule type" value="Genomic_DNA"/>
</dbReference>
<dbReference type="GO" id="GO:0032543">
    <property type="term" value="P:mitochondrial translation"/>
    <property type="evidence" value="ECO:0007669"/>
    <property type="project" value="TreeGrafter"/>
</dbReference>
<evidence type="ECO:0000313" key="4">
    <source>
        <dbReference type="Proteomes" id="UP000668214"/>
    </source>
</evidence>
<dbReference type="AlphaFoldDB" id="A0A836JG24"/>
<dbReference type="InterPro" id="IPR036870">
    <property type="entry name" value="Ribosomal_bS18_sf"/>
</dbReference>
<dbReference type="Proteomes" id="UP000668214">
    <property type="component" value="Unassembled WGS sequence"/>
</dbReference>
<dbReference type="PANTHER" id="PTHR13479">
    <property type="entry name" value="30S RIBOSOMAL PROTEIN S18"/>
    <property type="match status" value="1"/>
</dbReference>
<dbReference type="InterPro" id="IPR001648">
    <property type="entry name" value="Ribosomal_bS18"/>
</dbReference>
<comment type="caution">
    <text evidence="3">The sequence shown here is derived from an EMBL/GenBank/DDBJ whole genome shotgun (WGS) entry which is preliminary data.</text>
</comment>
<evidence type="ECO:0000256" key="2">
    <source>
        <dbReference type="ARBA" id="ARBA00023274"/>
    </source>
</evidence>
<name>A0A836JG24_9HYME</name>
<sequence>RITGPKMATLFRSVKQFGKSLIFSESNRSISLSATTHLKQIIQKKEDNVLTIEAIRVPHKKEHLLLKSKSNACSLCATGLDVKHTDVLILNQFLRKNGTMLPRRVTGLCTVQQHRVTILMTMAKRAGLLPDKIPKQVMAIEKWRKYNTYFDENTIRYKYKR</sequence>
<dbReference type="PANTHER" id="PTHR13479:SF66">
    <property type="entry name" value="LARGE RIBOSOMAL SUBUNIT PROTEIN ML66"/>
    <property type="match status" value="1"/>
</dbReference>
<dbReference type="GO" id="GO:0070181">
    <property type="term" value="F:small ribosomal subunit rRNA binding"/>
    <property type="evidence" value="ECO:0007669"/>
    <property type="project" value="TreeGrafter"/>
</dbReference>
<dbReference type="Pfam" id="PF01084">
    <property type="entry name" value="Ribosomal_S18"/>
    <property type="match status" value="1"/>
</dbReference>
<keyword evidence="2" id="KW-0687">Ribonucleoprotein</keyword>
<dbReference type="SUPFAM" id="SSF46911">
    <property type="entry name" value="Ribosomal protein S18"/>
    <property type="match status" value="1"/>
</dbReference>
<protein>
    <submittedName>
        <fullName evidence="3">RT18A protein</fullName>
    </submittedName>
</protein>
<feature type="non-terminal residue" evidence="3">
    <location>
        <position position="1"/>
    </location>
</feature>
<keyword evidence="4" id="KW-1185">Reference proteome</keyword>